<keyword evidence="1" id="KW-0472">Membrane</keyword>
<dbReference type="InterPro" id="IPR007383">
    <property type="entry name" value="DUF445"/>
</dbReference>
<gene>
    <name evidence="2" type="ORF">BJ993_003771</name>
</gene>
<organism evidence="2 3">
    <name type="scientific">Nocardioides aromaticivorans</name>
    <dbReference type="NCBI Taxonomy" id="200618"/>
    <lineage>
        <taxon>Bacteria</taxon>
        <taxon>Bacillati</taxon>
        <taxon>Actinomycetota</taxon>
        <taxon>Actinomycetes</taxon>
        <taxon>Propionibacteriales</taxon>
        <taxon>Nocardioidaceae</taxon>
        <taxon>Nocardioides</taxon>
    </lineage>
</organism>
<reference evidence="2 3" key="1">
    <citation type="submission" date="2020-07" db="EMBL/GenBank/DDBJ databases">
        <title>Sequencing the genomes of 1000 actinobacteria strains.</title>
        <authorList>
            <person name="Klenk H.-P."/>
        </authorList>
    </citation>
    <scope>NUCLEOTIDE SEQUENCE [LARGE SCALE GENOMIC DNA]</scope>
    <source>
        <strain evidence="2 3">DSM 15131</strain>
    </source>
</reference>
<dbReference type="RefSeq" id="WP_308645630.1">
    <property type="nucleotide sequence ID" value="NZ_JACBZM010000001.1"/>
</dbReference>
<evidence type="ECO:0000313" key="2">
    <source>
        <dbReference type="EMBL" id="NYI46691.1"/>
    </source>
</evidence>
<evidence type="ECO:0000313" key="3">
    <source>
        <dbReference type="Proteomes" id="UP000562045"/>
    </source>
</evidence>
<dbReference type="GO" id="GO:0005886">
    <property type="term" value="C:plasma membrane"/>
    <property type="evidence" value="ECO:0007669"/>
    <property type="project" value="TreeGrafter"/>
</dbReference>
<dbReference type="PANTHER" id="PTHR38442">
    <property type="entry name" value="INNER MEMBRANE PROTEIN-RELATED"/>
    <property type="match status" value="1"/>
</dbReference>
<dbReference type="Proteomes" id="UP000562045">
    <property type="component" value="Unassembled WGS sequence"/>
</dbReference>
<keyword evidence="1" id="KW-1133">Transmembrane helix</keyword>
<protein>
    <submittedName>
        <fullName evidence="2">Uncharacterized membrane-anchored protein YjiN (DUF445 family)</fullName>
    </submittedName>
</protein>
<keyword evidence="1" id="KW-0812">Transmembrane</keyword>
<name>A0A7Y9ZN94_9ACTN</name>
<dbReference type="AlphaFoldDB" id="A0A7Y9ZN94"/>
<evidence type="ECO:0000256" key="1">
    <source>
        <dbReference type="SAM" id="Phobius"/>
    </source>
</evidence>
<comment type="caution">
    <text evidence="2">The sequence shown here is derived from an EMBL/GenBank/DDBJ whole genome shotgun (WGS) entry which is preliminary data.</text>
</comment>
<proteinExistence type="predicted"/>
<sequence length="420" mass="46367">MSAGPLIPSDPSADEVRRSALRRMRTVAVSLLLLAAAVYAATLGRDGAWGFVNAGAEASMVGAIADWFAVTALFKHPLGLPIPHTALIPKRKDDLGKGLEQFVGENFLQADIIRERVLGVQIAQRVADWLAVPANAERVVTEVAEVAAVALGKVRDDHIEALVNEALVPRFREEPIAPLLGGLLAEALEDNLHHGVVDLMLEEMHDWLVANPDTVHEVLGERAPWWAPESVNTYVINRAHLEMVRWMAEIRDTPDHRARRALDSMLERLSDDLLENPDTQARADRLKERVLEHPAVIGTAVTLWKALRKALLTSLDDPQGAVRRRLLVEVEAASARLRSDAPLRERLDRMAADAAVFAVERYGTELTAVITHTIERWDGKEAAQRIELHVGRDLQFIRINGTIVGGLVGLLIHAISVWIH</sequence>
<dbReference type="Pfam" id="PF04286">
    <property type="entry name" value="DUF445"/>
    <property type="match status" value="1"/>
</dbReference>
<dbReference type="PANTHER" id="PTHR38442:SF1">
    <property type="entry name" value="INNER MEMBRANE PROTEIN"/>
    <property type="match status" value="1"/>
</dbReference>
<accession>A0A7Y9ZN94</accession>
<dbReference type="EMBL" id="JACBZM010000001">
    <property type="protein sequence ID" value="NYI46691.1"/>
    <property type="molecule type" value="Genomic_DNA"/>
</dbReference>
<feature type="transmembrane region" description="Helical" evidence="1">
    <location>
        <begin position="399"/>
        <end position="419"/>
    </location>
</feature>